<keyword evidence="4" id="KW-0325">Glycoprotein</keyword>
<dbReference type="OMA" id="THYGFEN"/>
<keyword evidence="3" id="KW-0378">Hydrolase</keyword>
<dbReference type="InterPro" id="IPR036514">
    <property type="entry name" value="SGNH_hydro_sf"/>
</dbReference>
<evidence type="ECO:0000313" key="6">
    <source>
        <dbReference type="Proteomes" id="UP000790787"/>
    </source>
</evidence>
<dbReference type="InterPro" id="IPR035669">
    <property type="entry name" value="SGNH_plant_lipase-like"/>
</dbReference>
<keyword evidence="6" id="KW-1185">Reference proteome</keyword>
<reference evidence="6" key="1">
    <citation type="journal article" date="2014" name="Nat. Commun.">
        <title>The tobacco genome sequence and its comparison with those of tomato and potato.</title>
        <authorList>
            <person name="Sierro N."/>
            <person name="Battey J.N."/>
            <person name="Ouadi S."/>
            <person name="Bakaher N."/>
            <person name="Bovet L."/>
            <person name="Willig A."/>
            <person name="Goepfert S."/>
            <person name="Peitsch M.C."/>
            <person name="Ivanov N.V."/>
        </authorList>
    </citation>
    <scope>NUCLEOTIDE SEQUENCE [LARGE SCALE GENOMIC DNA]</scope>
</reference>
<dbReference type="OrthoDB" id="655468at2759"/>
<dbReference type="PANTHER" id="PTHR22835">
    <property type="entry name" value="ZINC FINGER FYVE DOMAIN CONTAINING PROTEIN"/>
    <property type="match status" value="1"/>
</dbReference>
<comment type="similarity">
    <text evidence="1">Belongs to the 'GDSL' lipolytic enzyme family.</text>
</comment>
<keyword evidence="5" id="KW-0175">Coiled coil</keyword>
<dbReference type="GO" id="GO:0016788">
    <property type="term" value="F:hydrolase activity, acting on ester bonds"/>
    <property type="evidence" value="ECO:0007669"/>
    <property type="project" value="InterPro"/>
</dbReference>
<accession>A0A1S3XCV0</accession>
<dbReference type="RefSeq" id="XP_016437654.1">
    <property type="nucleotide sequence ID" value="XM_016582168.1"/>
</dbReference>
<dbReference type="SUPFAM" id="SSF52266">
    <property type="entry name" value="SGNH hydrolase"/>
    <property type="match status" value="1"/>
</dbReference>
<proteinExistence type="inferred from homology"/>
<reference evidence="7" key="2">
    <citation type="submission" date="2025-08" db="UniProtKB">
        <authorList>
            <consortium name="RefSeq"/>
        </authorList>
    </citation>
    <scope>IDENTIFICATION</scope>
    <source>
        <tissue evidence="7">Leaf</tissue>
    </source>
</reference>
<dbReference type="Pfam" id="PF00657">
    <property type="entry name" value="Lipase_GDSL"/>
    <property type="match status" value="1"/>
</dbReference>
<dbReference type="KEGG" id="nta:107763682"/>
<name>A0A1S3XCV0_TOBAC</name>
<feature type="coiled-coil region" evidence="5">
    <location>
        <begin position="261"/>
        <end position="292"/>
    </location>
</feature>
<dbReference type="AlphaFoldDB" id="A0A1S3XCV0"/>
<dbReference type="PaxDb" id="4097-A0A1S3XCV0"/>
<dbReference type="PANTHER" id="PTHR22835:SF158">
    <property type="entry name" value="GDSL ESTERASE_LIPASE LIP-4-LIKE ISOFORM X1"/>
    <property type="match status" value="1"/>
</dbReference>
<dbReference type="Proteomes" id="UP000790787">
    <property type="component" value="Chromosome 22"/>
</dbReference>
<dbReference type="GeneID" id="107763682"/>
<evidence type="ECO:0000256" key="2">
    <source>
        <dbReference type="ARBA" id="ARBA00022729"/>
    </source>
</evidence>
<gene>
    <name evidence="7" type="primary">LOC107763682</name>
</gene>
<dbReference type="Gene3D" id="3.40.50.1110">
    <property type="entry name" value="SGNH hydrolase"/>
    <property type="match status" value="1"/>
</dbReference>
<organism evidence="6 7">
    <name type="scientific">Nicotiana tabacum</name>
    <name type="common">Common tobacco</name>
    <dbReference type="NCBI Taxonomy" id="4097"/>
    <lineage>
        <taxon>Eukaryota</taxon>
        <taxon>Viridiplantae</taxon>
        <taxon>Streptophyta</taxon>
        <taxon>Embryophyta</taxon>
        <taxon>Tracheophyta</taxon>
        <taxon>Spermatophyta</taxon>
        <taxon>Magnoliopsida</taxon>
        <taxon>eudicotyledons</taxon>
        <taxon>Gunneridae</taxon>
        <taxon>Pentapetalae</taxon>
        <taxon>asterids</taxon>
        <taxon>lamiids</taxon>
        <taxon>Solanales</taxon>
        <taxon>Solanaceae</taxon>
        <taxon>Nicotianoideae</taxon>
        <taxon>Nicotianeae</taxon>
        <taxon>Nicotiana</taxon>
    </lineage>
</organism>
<evidence type="ECO:0000256" key="1">
    <source>
        <dbReference type="ARBA" id="ARBA00008668"/>
    </source>
</evidence>
<evidence type="ECO:0000256" key="5">
    <source>
        <dbReference type="SAM" id="Coils"/>
    </source>
</evidence>
<protein>
    <submittedName>
        <fullName evidence="7">GDSL esterase/lipase LIP-4-like</fullName>
    </submittedName>
</protein>
<dbReference type="CDD" id="cd01837">
    <property type="entry name" value="SGNH_plant_lipase_like"/>
    <property type="match status" value="1"/>
</dbReference>
<keyword evidence="2" id="KW-0732">Signal</keyword>
<evidence type="ECO:0000256" key="4">
    <source>
        <dbReference type="ARBA" id="ARBA00023180"/>
    </source>
</evidence>
<evidence type="ECO:0000313" key="7">
    <source>
        <dbReference type="RefSeq" id="XP_016437654.1"/>
    </source>
</evidence>
<dbReference type="RefSeq" id="XP_016437654.1">
    <property type="nucleotide sequence ID" value="XM_016582168.2"/>
</dbReference>
<evidence type="ECO:0000256" key="3">
    <source>
        <dbReference type="ARBA" id="ARBA00022801"/>
    </source>
</evidence>
<sequence length="386" mass="43226">MCNILSYKRTVQVYMKMKTSSRTNSTFVLLACFSMLLCISQLANVVVCECSRNMVIFNFGDSNSDTGGYCAAHGIRFGYPDGRSFFHDHPSDRLCDGRLILDFLCESLNMSYLNAYLESVRPNFKNGENFAIGGATILPKNALFTLSTQVLQFIRFKARSLQLQSIGLKDLAEDDFKNAIYMIDIGQNDIANEFSYLSKVSQVLEKIPSFISEIQAAVWGIYNRGGKNFWIHNTGPLGCLPQKLATRNASNLKDLDDYGCIKSMNEAAETFNNQLRALCEQLRLQMKDATIVYVDIYAIKYDLIAHSSAYGIQNPLMVCCGFGGPPYNYNSNITCRQSGYSLCEEGSAYISWDGVHYTEYANAIVASKILSTNYSTPPLELHHFCT</sequence>
<dbReference type="InterPro" id="IPR001087">
    <property type="entry name" value="GDSL"/>
</dbReference>